<comment type="caution">
    <text evidence="2">The sequence shown here is derived from an EMBL/GenBank/DDBJ whole genome shotgun (WGS) entry which is preliminary data.</text>
</comment>
<organism evidence="2 3">
    <name type="scientific">Saccharopolyspora elongata</name>
    <dbReference type="NCBI Taxonomy" id="2530387"/>
    <lineage>
        <taxon>Bacteria</taxon>
        <taxon>Bacillati</taxon>
        <taxon>Actinomycetota</taxon>
        <taxon>Actinomycetes</taxon>
        <taxon>Pseudonocardiales</taxon>
        <taxon>Pseudonocardiaceae</taxon>
        <taxon>Saccharopolyspora</taxon>
    </lineage>
</organism>
<dbReference type="PANTHER" id="PTHR36453:SF1">
    <property type="entry name" value="RIGHT HANDED BETA HELIX DOMAIN-CONTAINING PROTEIN"/>
    <property type="match status" value="1"/>
</dbReference>
<evidence type="ECO:0000313" key="2">
    <source>
        <dbReference type="EMBL" id="TDD53113.1"/>
    </source>
</evidence>
<keyword evidence="3" id="KW-1185">Reference proteome</keyword>
<dbReference type="Pfam" id="PF13229">
    <property type="entry name" value="Beta_helix"/>
    <property type="match status" value="1"/>
</dbReference>
<dbReference type="PANTHER" id="PTHR36453">
    <property type="entry name" value="SECRETED PROTEIN-RELATED"/>
    <property type="match status" value="1"/>
</dbReference>
<dbReference type="InterPro" id="IPR006626">
    <property type="entry name" value="PbH1"/>
</dbReference>
<dbReference type="SUPFAM" id="SSF51126">
    <property type="entry name" value="Pectin lyase-like"/>
    <property type="match status" value="1"/>
</dbReference>
<sequence>MLMIFVDPSGDDSGPGTIERPFATLDRARAAAEPGSVVNLRAGTYRLTGTFSLSAADSGVVYQAFGYGTGAQEEVVISGGRQINGWRQDDDGVCRAAVPGLATRQLYVAGRRAPRAAIAIDQGLVRTETGYVIADPAPRSWQGQVEFVYRGAYPWSEARCQASRISGDEQSTTITMAQPAFAWAAQLYRSVITWDDPNAGEQNGLDSPTSAENSPAFLTEGSFALADGVLHYLPRPGEELDDAVVAPVLETLLHARDVHDIAFRGITFADATWLRPSSPEGFLHYHGNGYHDGGPLHTIVFADGQGQVVVPGDATAMPGNVVFENSSRVVLEGCRFTRLGAVALEFRGAGDGNALRDSVIDEVAGGGLVIGEGARGHRIENNHIHHIGQDYSGSPAVLLSGTRDTVIAHNQVNDAPHAGIVVYEGHGTQVLNNLVHDTMKVLADGGGIYISGSQGSSHADGALIRGNVVRDTITSYNFGLYTDYGAAWVTVQGNVVHRAASPIALEMSPPLEHVAFIGNFWDADPGEPPEGVALADNTTLPADAFGDDPSVAGIMTAAGRTPRG</sequence>
<dbReference type="Proteomes" id="UP000294947">
    <property type="component" value="Unassembled WGS sequence"/>
</dbReference>
<dbReference type="InterPro" id="IPR039448">
    <property type="entry name" value="Beta_helix"/>
</dbReference>
<dbReference type="OrthoDB" id="9808066at2"/>
<dbReference type="InterPro" id="IPR011050">
    <property type="entry name" value="Pectin_lyase_fold/virulence"/>
</dbReference>
<dbReference type="InterPro" id="IPR012334">
    <property type="entry name" value="Pectin_lyas_fold"/>
</dbReference>
<dbReference type="SMART" id="SM00710">
    <property type="entry name" value="PbH1"/>
    <property type="match status" value="7"/>
</dbReference>
<feature type="domain" description="Right handed beta helix" evidence="1">
    <location>
        <begin position="321"/>
        <end position="456"/>
    </location>
</feature>
<evidence type="ECO:0000259" key="1">
    <source>
        <dbReference type="Pfam" id="PF13229"/>
    </source>
</evidence>
<name>A0A4R4Z4Z8_9PSEU</name>
<dbReference type="Gene3D" id="2.160.20.10">
    <property type="entry name" value="Single-stranded right-handed beta-helix, Pectin lyase-like"/>
    <property type="match status" value="2"/>
</dbReference>
<gene>
    <name evidence="2" type="ORF">E1288_10445</name>
</gene>
<protein>
    <submittedName>
        <fullName evidence="2">Right-handed parallel beta-helix repeat-containing protein</fullName>
    </submittedName>
</protein>
<dbReference type="EMBL" id="SMKW01000010">
    <property type="protein sequence ID" value="TDD53113.1"/>
    <property type="molecule type" value="Genomic_DNA"/>
</dbReference>
<dbReference type="AlphaFoldDB" id="A0A4R4Z4Z8"/>
<proteinExistence type="predicted"/>
<evidence type="ECO:0000313" key="3">
    <source>
        <dbReference type="Proteomes" id="UP000294947"/>
    </source>
</evidence>
<accession>A0A4R4Z4Z8</accession>
<reference evidence="2 3" key="1">
    <citation type="submission" date="2019-03" db="EMBL/GenBank/DDBJ databases">
        <title>Draft genome sequences of novel Actinobacteria.</title>
        <authorList>
            <person name="Sahin N."/>
            <person name="Ay H."/>
            <person name="Saygin H."/>
        </authorList>
    </citation>
    <scope>NUCLEOTIDE SEQUENCE [LARGE SCALE GENOMIC DNA]</scope>
    <source>
        <strain evidence="2 3">7K502</strain>
    </source>
</reference>